<dbReference type="SUPFAM" id="SSF58069">
    <property type="entry name" value="Virus ectodomain"/>
    <property type="match status" value="1"/>
</dbReference>
<evidence type="ECO:0000313" key="3">
    <source>
        <dbReference type="Proteomes" id="UP000551443"/>
    </source>
</evidence>
<dbReference type="PANTHER" id="PTHR10424">
    <property type="entry name" value="VIRAL ENVELOPE PROTEIN"/>
    <property type="match status" value="1"/>
</dbReference>
<feature type="non-terminal residue" evidence="2">
    <location>
        <position position="57"/>
    </location>
</feature>
<dbReference type="EMBL" id="VZUH01086486">
    <property type="protein sequence ID" value="NXU94153.1"/>
    <property type="molecule type" value="Genomic_DNA"/>
</dbReference>
<name>A0A7L3PS89_9DEND</name>
<dbReference type="Gene3D" id="1.10.287.210">
    <property type="match status" value="1"/>
</dbReference>
<organism evidence="2 3">
    <name type="scientific">Xiphorhynchus elegans</name>
    <name type="common">elegant woodcreeper</name>
    <dbReference type="NCBI Taxonomy" id="269412"/>
    <lineage>
        <taxon>Eukaryota</taxon>
        <taxon>Metazoa</taxon>
        <taxon>Chordata</taxon>
        <taxon>Craniata</taxon>
        <taxon>Vertebrata</taxon>
        <taxon>Euteleostomi</taxon>
        <taxon>Archelosauria</taxon>
        <taxon>Archosauria</taxon>
        <taxon>Dinosauria</taxon>
        <taxon>Saurischia</taxon>
        <taxon>Theropoda</taxon>
        <taxon>Coelurosauria</taxon>
        <taxon>Aves</taxon>
        <taxon>Neognathae</taxon>
        <taxon>Neoaves</taxon>
        <taxon>Telluraves</taxon>
        <taxon>Australaves</taxon>
        <taxon>Passeriformes</taxon>
        <taxon>Dendrocolaptidae</taxon>
        <taxon>Xiphorhynchus</taxon>
    </lineage>
</organism>
<proteinExistence type="predicted"/>
<dbReference type="Proteomes" id="UP000551443">
    <property type="component" value="Unassembled WGS sequence"/>
</dbReference>
<dbReference type="InterPro" id="IPR018154">
    <property type="entry name" value="TLV/ENV_coat_polyprotein"/>
</dbReference>
<keyword evidence="3" id="KW-1185">Reference proteome</keyword>
<reference evidence="2 3" key="1">
    <citation type="submission" date="2019-09" db="EMBL/GenBank/DDBJ databases">
        <title>Bird 10,000 Genomes (B10K) Project - Family phase.</title>
        <authorList>
            <person name="Zhang G."/>
        </authorList>
    </citation>
    <scope>NUCLEOTIDE SEQUENCE [LARGE SCALE GENOMIC DNA]</scope>
    <source>
        <strain evidence="2">OUT-0059</strain>
        <tissue evidence="2">Muscle</tissue>
    </source>
</reference>
<gene>
    <name evidence="2" type="primary">Ervv2_0</name>
    <name evidence="2" type="ORF">XIPELE_R15044</name>
</gene>
<protein>
    <submittedName>
        <fullName evidence="2">ERVV2 protein</fullName>
    </submittedName>
</protein>
<feature type="non-terminal residue" evidence="2">
    <location>
        <position position="1"/>
    </location>
</feature>
<evidence type="ECO:0000256" key="1">
    <source>
        <dbReference type="ARBA" id="ARBA00023157"/>
    </source>
</evidence>
<dbReference type="AlphaFoldDB" id="A0A7L3PS89"/>
<accession>A0A7L3PS89</accession>
<dbReference type="PANTHER" id="PTHR10424:SF73">
    <property type="entry name" value="ENDOGENOUS RETROVIRUS GROUP FC1 ENV POLYPROTEIN-RELATED"/>
    <property type="match status" value="1"/>
</dbReference>
<comment type="caution">
    <text evidence="2">The sequence shown here is derived from an EMBL/GenBank/DDBJ whole genome shotgun (WGS) entry which is preliminary data.</text>
</comment>
<evidence type="ECO:0000313" key="2">
    <source>
        <dbReference type="EMBL" id="NXU94153.1"/>
    </source>
</evidence>
<sequence length="57" mass="6333">ELEKAIINISAVIEHLENRTMNAVKALKKELHGLSRIMMENRVALDFVLASQGGVCK</sequence>
<keyword evidence="1" id="KW-1015">Disulfide bond</keyword>